<dbReference type="RefSeq" id="WP_201108187.1">
    <property type="nucleotide sequence ID" value="NZ_CAJNAS010000003.1"/>
</dbReference>
<dbReference type="AlphaFoldDB" id="A0A9N8MU12"/>
<keyword evidence="1" id="KW-1133">Transmembrane helix</keyword>
<name>A0A9N8MU12_9BURK</name>
<proteinExistence type="predicted"/>
<dbReference type="EMBL" id="CAJNAS010000003">
    <property type="protein sequence ID" value="CAE6874140.1"/>
    <property type="molecule type" value="Genomic_DNA"/>
</dbReference>
<feature type="transmembrane region" description="Helical" evidence="1">
    <location>
        <begin position="34"/>
        <end position="54"/>
    </location>
</feature>
<sequence length="215" mass="24001">MHREDEFHNIALNIYKNLKFSSPEYLSKIMNKKIISIVATSIFALSLTACTATLNRTSKIVFAPKKINNNKENNCTFNSKPNDIKRPARGIIEGNGSFLTPSWELYVIDLDAKKLSKIESVWTFEGGQMSIKPNRTDTIDLNSSELHAVVALANSIWASPTDNPSHFMTDVSWHIDLVDGAEKKCQSGLGEATGDGGLLTNTVYAIWKFHRKPEK</sequence>
<comment type="caution">
    <text evidence="2">The sequence shown here is derived from an EMBL/GenBank/DDBJ whole genome shotgun (WGS) entry which is preliminary data.</text>
</comment>
<protein>
    <submittedName>
        <fullName evidence="2">Uncharacterized protein</fullName>
    </submittedName>
</protein>
<keyword evidence="3" id="KW-1185">Reference proteome</keyword>
<accession>A0A9N8MU12</accession>
<evidence type="ECO:0000313" key="2">
    <source>
        <dbReference type="EMBL" id="CAE6874140.1"/>
    </source>
</evidence>
<dbReference type="Proteomes" id="UP000675121">
    <property type="component" value="Unassembled WGS sequence"/>
</dbReference>
<reference evidence="2" key="1">
    <citation type="submission" date="2021-02" db="EMBL/GenBank/DDBJ databases">
        <authorList>
            <person name="Vanwijnsberghe S."/>
        </authorList>
    </citation>
    <scope>NUCLEOTIDE SEQUENCE</scope>
    <source>
        <strain evidence="2">R-70211</strain>
    </source>
</reference>
<keyword evidence="1" id="KW-0812">Transmembrane</keyword>
<evidence type="ECO:0000313" key="3">
    <source>
        <dbReference type="Proteomes" id="UP000675121"/>
    </source>
</evidence>
<gene>
    <name evidence="2" type="ORF">R70211_01526</name>
</gene>
<keyword evidence="1" id="KW-0472">Membrane</keyword>
<evidence type="ECO:0000256" key="1">
    <source>
        <dbReference type="SAM" id="Phobius"/>
    </source>
</evidence>
<organism evidence="2 3">
    <name type="scientific">Paraburkholderia domus</name>
    <dbReference type="NCBI Taxonomy" id="2793075"/>
    <lineage>
        <taxon>Bacteria</taxon>
        <taxon>Pseudomonadati</taxon>
        <taxon>Pseudomonadota</taxon>
        <taxon>Betaproteobacteria</taxon>
        <taxon>Burkholderiales</taxon>
        <taxon>Burkholderiaceae</taxon>
        <taxon>Paraburkholderia</taxon>
    </lineage>
</organism>